<dbReference type="EMBL" id="CP119313">
    <property type="protein sequence ID" value="WEK17909.1"/>
    <property type="molecule type" value="Genomic_DNA"/>
</dbReference>
<proteinExistence type="predicted"/>
<sequence length="94" mass="10350">MITIKKLPGTFWAPDTSSISTPTLFKGMFTAQKHKELLTKTKTCIKAQPGLGSGRRILHILLINKSPFVLPVYLLVCSLKPAKSNPFELTPGNQ</sequence>
<dbReference type="AlphaFoldDB" id="A0AAJ5W6J2"/>
<dbReference type="Proteomes" id="UP001214530">
    <property type="component" value="Chromosome"/>
</dbReference>
<name>A0AAJ5W6J2_9SPHI</name>
<evidence type="ECO:0000313" key="1">
    <source>
        <dbReference type="EMBL" id="WEK17909.1"/>
    </source>
</evidence>
<gene>
    <name evidence="1" type="ORF">P0Y49_13990</name>
</gene>
<reference evidence="1" key="1">
    <citation type="submission" date="2023-03" db="EMBL/GenBank/DDBJ databases">
        <title>Andean soil-derived lignocellulolytic bacterial consortium as a source of novel taxa and putative plastic-active enzymes.</title>
        <authorList>
            <person name="Diaz-Garcia L."/>
            <person name="Chuvochina M."/>
            <person name="Feuerriegel G."/>
            <person name="Bunk B."/>
            <person name="Sproer C."/>
            <person name="Streit W.R."/>
            <person name="Rodriguez L.M."/>
            <person name="Overmann J."/>
            <person name="Jimenez D.J."/>
        </authorList>
    </citation>
    <scope>NUCLEOTIDE SEQUENCE</scope>
    <source>
        <strain evidence="1">MAG 3858</strain>
    </source>
</reference>
<organism evidence="1 2">
    <name type="scientific">Candidatus Pedobacter colombiensis</name>
    <dbReference type="NCBI Taxonomy" id="3121371"/>
    <lineage>
        <taxon>Bacteria</taxon>
        <taxon>Pseudomonadati</taxon>
        <taxon>Bacteroidota</taxon>
        <taxon>Sphingobacteriia</taxon>
        <taxon>Sphingobacteriales</taxon>
        <taxon>Sphingobacteriaceae</taxon>
        <taxon>Pedobacter</taxon>
    </lineage>
</organism>
<evidence type="ECO:0000313" key="2">
    <source>
        <dbReference type="Proteomes" id="UP001214530"/>
    </source>
</evidence>
<accession>A0AAJ5W6J2</accession>
<protein>
    <submittedName>
        <fullName evidence="1">Uncharacterized protein</fullName>
    </submittedName>
</protein>